<evidence type="ECO:0000256" key="3">
    <source>
        <dbReference type="ARBA" id="ARBA00022806"/>
    </source>
</evidence>
<evidence type="ECO:0000259" key="11">
    <source>
        <dbReference type="PROSITE" id="PS51195"/>
    </source>
</evidence>
<feature type="compositionally biased region" description="Low complexity" evidence="8">
    <location>
        <begin position="429"/>
        <end position="440"/>
    </location>
</feature>
<dbReference type="GO" id="GO:0004386">
    <property type="term" value="F:helicase activity"/>
    <property type="evidence" value="ECO:0007669"/>
    <property type="project" value="UniProtKB-KW"/>
</dbReference>
<dbReference type="Pfam" id="PF00270">
    <property type="entry name" value="DEAD"/>
    <property type="match status" value="1"/>
</dbReference>
<dbReference type="InterPro" id="IPR014001">
    <property type="entry name" value="Helicase_ATP-bd"/>
</dbReference>
<feature type="domain" description="DEAD-box RNA helicase Q" evidence="11">
    <location>
        <begin position="24"/>
        <end position="52"/>
    </location>
</feature>
<dbReference type="Gene3D" id="3.40.50.300">
    <property type="entry name" value="P-loop containing nucleotide triphosphate hydrolases"/>
    <property type="match status" value="2"/>
</dbReference>
<evidence type="ECO:0000259" key="10">
    <source>
        <dbReference type="PROSITE" id="PS51194"/>
    </source>
</evidence>
<dbReference type="PANTHER" id="PTHR47959">
    <property type="entry name" value="ATP-DEPENDENT RNA HELICASE RHLE-RELATED"/>
    <property type="match status" value="1"/>
</dbReference>
<evidence type="ECO:0000256" key="6">
    <source>
        <dbReference type="PROSITE-ProRule" id="PRU00552"/>
    </source>
</evidence>
<dbReference type="PANTHER" id="PTHR47959:SF3">
    <property type="entry name" value="ATP-DEPENDENT RNA HELICASE SRMB"/>
    <property type="match status" value="1"/>
</dbReference>
<dbReference type="EMBL" id="CP072801">
    <property type="protein sequence ID" value="QTR45570.1"/>
    <property type="molecule type" value="Genomic_DNA"/>
</dbReference>
<dbReference type="InterPro" id="IPR044742">
    <property type="entry name" value="DEAD/DEAH_RhlB"/>
</dbReference>
<evidence type="ECO:0000256" key="8">
    <source>
        <dbReference type="SAM" id="MobiDB-lite"/>
    </source>
</evidence>
<keyword evidence="2 7" id="KW-0378">Hydrolase</keyword>
<dbReference type="Pfam" id="PF00271">
    <property type="entry name" value="Helicase_C"/>
    <property type="match status" value="1"/>
</dbReference>
<dbReference type="PROSITE" id="PS51195">
    <property type="entry name" value="Q_MOTIF"/>
    <property type="match status" value="1"/>
</dbReference>
<dbReference type="CDD" id="cd00268">
    <property type="entry name" value="DEADc"/>
    <property type="match status" value="1"/>
</dbReference>
<dbReference type="InterPro" id="IPR050079">
    <property type="entry name" value="DEAD_box_RNA_helicase"/>
</dbReference>
<dbReference type="CDD" id="cd18787">
    <property type="entry name" value="SF2_C_DEAD"/>
    <property type="match status" value="1"/>
</dbReference>
<dbReference type="InterPro" id="IPR011545">
    <property type="entry name" value="DEAD/DEAH_box_helicase_dom"/>
</dbReference>
<dbReference type="PROSITE" id="PS51192">
    <property type="entry name" value="HELICASE_ATP_BIND_1"/>
    <property type="match status" value="1"/>
</dbReference>
<feature type="domain" description="Helicase C-terminal" evidence="10">
    <location>
        <begin position="257"/>
        <end position="409"/>
    </location>
</feature>
<evidence type="ECO:0000256" key="1">
    <source>
        <dbReference type="ARBA" id="ARBA00022741"/>
    </source>
</evidence>
<evidence type="ECO:0000313" key="12">
    <source>
        <dbReference type="EMBL" id="QTR45570.1"/>
    </source>
</evidence>
<dbReference type="PROSITE" id="PS00039">
    <property type="entry name" value="DEAD_ATP_HELICASE"/>
    <property type="match status" value="1"/>
</dbReference>
<keyword evidence="4 7" id="KW-0067">ATP-binding</keyword>
<feature type="region of interest" description="Disordered" evidence="8">
    <location>
        <begin position="401"/>
        <end position="440"/>
    </location>
</feature>
<evidence type="ECO:0000256" key="5">
    <source>
        <dbReference type="ARBA" id="ARBA00038437"/>
    </source>
</evidence>
<dbReference type="RefSeq" id="WP_210221971.1">
    <property type="nucleotide sequence ID" value="NZ_CP072801.1"/>
</dbReference>
<name>A0ABX7WXB4_9GAMM</name>
<dbReference type="InterPro" id="IPR000629">
    <property type="entry name" value="RNA-helicase_DEAD-box_CS"/>
</dbReference>
<gene>
    <name evidence="12" type="ORF">J9253_16420</name>
</gene>
<sequence>MTSRHGIKELRHMEQALAPELAPPTFADFALAEPLLQAIQKLGFTQPTAVQLAAIPRALTRRDLLVSAETGSGKTVAFLLPTLHHLLANPSDEYGTRALVLVPTRELAKQIYEQCQKLIEFTPLHVGLITGGADFRVQQTMLRKNAQIVIATPGRVLELMVEKTPDFSRLEVLILDEADRMLEMGFSQELQTIAEACNKHRQTLLFSATLNHDGILTMADRVLRDPEMVGLNTLQDQHDNIEQQVILADNAEHKQRLLTWLLLNETFNKALVFTNSRAKADQLGGVLQGKGVRCGVLHGDMDQKERNRIMALFRQGTITTLLGTDLAARGLDITGVELVVNVDVPRTGIHYIHRIGRTGRNDTKGLTIALVQDSEWNLMVGIERFLKQRINRRTIKGLEGTYTGPKKLKASGKAAGSKKKKLAKKAAAKKGTNGTKGKKR</sequence>
<dbReference type="PROSITE" id="PS51194">
    <property type="entry name" value="HELICASE_CTER"/>
    <property type="match status" value="1"/>
</dbReference>
<evidence type="ECO:0000313" key="13">
    <source>
        <dbReference type="Proteomes" id="UP000672039"/>
    </source>
</evidence>
<proteinExistence type="inferred from homology"/>
<accession>A0ABX7WXB4</accession>
<organism evidence="12 13">
    <name type="scientific">Thiothrix litoralis</name>
    <dbReference type="NCBI Taxonomy" id="2891210"/>
    <lineage>
        <taxon>Bacteria</taxon>
        <taxon>Pseudomonadati</taxon>
        <taxon>Pseudomonadota</taxon>
        <taxon>Gammaproteobacteria</taxon>
        <taxon>Thiotrichales</taxon>
        <taxon>Thiotrichaceae</taxon>
        <taxon>Thiothrix</taxon>
    </lineage>
</organism>
<keyword evidence="1 7" id="KW-0547">Nucleotide-binding</keyword>
<feature type="short sequence motif" description="Q motif" evidence="6">
    <location>
        <begin position="24"/>
        <end position="52"/>
    </location>
</feature>
<keyword evidence="3 7" id="KW-0347">Helicase</keyword>
<dbReference type="InterPro" id="IPR014014">
    <property type="entry name" value="RNA_helicase_DEAD_Q_motif"/>
</dbReference>
<feature type="compositionally biased region" description="Basic residues" evidence="8">
    <location>
        <begin position="406"/>
        <end position="428"/>
    </location>
</feature>
<evidence type="ECO:0000256" key="7">
    <source>
        <dbReference type="RuleBase" id="RU000492"/>
    </source>
</evidence>
<evidence type="ECO:0000256" key="4">
    <source>
        <dbReference type="ARBA" id="ARBA00022840"/>
    </source>
</evidence>
<dbReference type="SMART" id="SM00487">
    <property type="entry name" value="DEXDc"/>
    <property type="match status" value="1"/>
</dbReference>
<protein>
    <submittedName>
        <fullName evidence="12">DEAD/DEAH box helicase</fullName>
    </submittedName>
</protein>
<dbReference type="InterPro" id="IPR001650">
    <property type="entry name" value="Helicase_C-like"/>
</dbReference>
<evidence type="ECO:0000256" key="2">
    <source>
        <dbReference type="ARBA" id="ARBA00022801"/>
    </source>
</evidence>
<comment type="similarity">
    <text evidence="5 7">Belongs to the DEAD box helicase family.</text>
</comment>
<dbReference type="InterPro" id="IPR027417">
    <property type="entry name" value="P-loop_NTPase"/>
</dbReference>
<feature type="domain" description="Helicase ATP-binding" evidence="9">
    <location>
        <begin position="55"/>
        <end position="228"/>
    </location>
</feature>
<evidence type="ECO:0000259" key="9">
    <source>
        <dbReference type="PROSITE" id="PS51192"/>
    </source>
</evidence>
<keyword evidence="13" id="KW-1185">Reference proteome</keyword>
<dbReference type="Proteomes" id="UP000672039">
    <property type="component" value="Chromosome"/>
</dbReference>
<dbReference type="SMART" id="SM00490">
    <property type="entry name" value="HELICc"/>
    <property type="match status" value="1"/>
</dbReference>
<reference evidence="12 13" key="1">
    <citation type="submission" date="2021-04" db="EMBL/GenBank/DDBJ databases">
        <title>Genomics, taxonomy and metabolism of representatives of sulfur bacteria of the genus Thiothrix: Thiothrix fructosivorans QT, Thiothrix unzii A1T and three new species, Thiothrix subterranea sp. nov., Thiothrix litoralis sp. nov. and 'Candidatus Thiothrix anitrata' sp. nov.</title>
        <authorList>
            <person name="Ravin N.V."/>
            <person name="Smolyakov D."/>
            <person name="Rudenko T.S."/>
            <person name="Mardanov A.V."/>
            <person name="Beletsky A.V."/>
            <person name="Markov N.D."/>
            <person name="Fomenkov A.I."/>
            <person name="Roberts R.J."/>
            <person name="Karnachuk O.V."/>
            <person name="Novikov A."/>
            <person name="Grabovich M.Y."/>
        </authorList>
    </citation>
    <scope>NUCLEOTIDE SEQUENCE [LARGE SCALE GENOMIC DNA]</scope>
    <source>
        <strain evidence="12 13">AS</strain>
    </source>
</reference>
<dbReference type="SUPFAM" id="SSF52540">
    <property type="entry name" value="P-loop containing nucleoside triphosphate hydrolases"/>
    <property type="match status" value="1"/>
</dbReference>